<proteinExistence type="predicted"/>
<accession>A0A9D1DRR8</accession>
<dbReference type="AlphaFoldDB" id="A0A9D1DRR8"/>
<name>A0A9D1DRR8_9FIRM</name>
<evidence type="ECO:0000313" key="1">
    <source>
        <dbReference type="EMBL" id="HIR57813.1"/>
    </source>
</evidence>
<organism evidence="1 2">
    <name type="scientific">Candidatus Gallacutalibacter pullicola</name>
    <dbReference type="NCBI Taxonomy" id="2840830"/>
    <lineage>
        <taxon>Bacteria</taxon>
        <taxon>Bacillati</taxon>
        <taxon>Bacillota</taxon>
        <taxon>Clostridia</taxon>
        <taxon>Eubacteriales</taxon>
        <taxon>Candidatus Gallacutalibacter</taxon>
    </lineage>
</organism>
<comment type="caution">
    <text evidence="1">The sequence shown here is derived from an EMBL/GenBank/DDBJ whole genome shotgun (WGS) entry which is preliminary data.</text>
</comment>
<evidence type="ECO:0008006" key="3">
    <source>
        <dbReference type="Google" id="ProtNLM"/>
    </source>
</evidence>
<protein>
    <recommendedName>
        <fullName evidence="3">Alpha glucuronidase N-terminal domain-containing protein</fullName>
    </recommendedName>
</protein>
<sequence>MMQLYCRGRDENHSAVRFGLNRLEHTLRARGVQVFEQSISMLVPGLTCPGLSVQIRPDPDRSAEGFSISRQGDFVSVTGFGPVGAMYGLLDVEETVRLYGWAHIAPTIQEPFLKKRGVKFNLPFQPYADGEIFEKNRETIKSLDFWKEYLEFLAANRYNCLSLWSENPFEYMVDIPKYPDASDISAEERRKYRRLFTDVFSIARGLGIDVYIITWNLRISPGIARGLGLPEELSRYNHHSRSIGLRQHNEIIRDYFREAVKTLFQTYPDLTGIGTSNSEELTGTPREREQWVADTYLEGLRELGCPVPFIHRTNMSNGVIAQDMFLSRYNASEKYISWKYSNAHMYSHPLPQFESIFHAWGDMDMDGFRVLYTVRNDDFHNLRGCDPDFIREYIRGMKKPYVDGFYWGADGYVWAGEHQHVPNHPHVEWNYAFQKHWMQHEMIGRLAYNPELPTSLWNDRFTALYGENDGPALFRGLCAGVRILCAVNRLYWLNYDFHWHPESLLGREGFKTIYDFMAGVPMPQVNVMGMREYAERGEAAADGRETPPQILEHIQKQLDILSCSIGQIDEQELAGEEECVFWDVKAWYALGNYYLRKLHAAIELLIYERSGDGERKEHGISLLREAVLFWKELSLIGSQHYLPYYMARVEQTFGWGYYLREVERDVTRAEKVSPIGAENHGIGEYNPGEWSGF</sequence>
<evidence type="ECO:0000313" key="2">
    <source>
        <dbReference type="Proteomes" id="UP000886785"/>
    </source>
</evidence>
<dbReference type="Proteomes" id="UP000886785">
    <property type="component" value="Unassembled WGS sequence"/>
</dbReference>
<dbReference type="EMBL" id="DVHF01000107">
    <property type="protein sequence ID" value="HIR57813.1"/>
    <property type="molecule type" value="Genomic_DNA"/>
</dbReference>
<gene>
    <name evidence="1" type="ORF">IAA54_09085</name>
</gene>
<reference evidence="1" key="2">
    <citation type="journal article" date="2021" name="PeerJ">
        <title>Extensive microbial diversity within the chicken gut microbiome revealed by metagenomics and culture.</title>
        <authorList>
            <person name="Gilroy R."/>
            <person name="Ravi A."/>
            <person name="Getino M."/>
            <person name="Pursley I."/>
            <person name="Horton D.L."/>
            <person name="Alikhan N.F."/>
            <person name="Baker D."/>
            <person name="Gharbi K."/>
            <person name="Hall N."/>
            <person name="Watson M."/>
            <person name="Adriaenssens E.M."/>
            <person name="Foster-Nyarko E."/>
            <person name="Jarju S."/>
            <person name="Secka A."/>
            <person name="Antonio M."/>
            <person name="Oren A."/>
            <person name="Chaudhuri R.R."/>
            <person name="La Ragione R."/>
            <person name="Hildebrand F."/>
            <person name="Pallen M.J."/>
        </authorList>
    </citation>
    <scope>NUCLEOTIDE SEQUENCE</scope>
    <source>
        <strain evidence="1">ChiSjej1B19-7085</strain>
    </source>
</reference>
<reference evidence="1" key="1">
    <citation type="submission" date="2020-10" db="EMBL/GenBank/DDBJ databases">
        <authorList>
            <person name="Gilroy R."/>
        </authorList>
    </citation>
    <scope>NUCLEOTIDE SEQUENCE</scope>
    <source>
        <strain evidence="1">ChiSjej1B19-7085</strain>
    </source>
</reference>